<dbReference type="Gene3D" id="1.20.120.450">
    <property type="entry name" value="dinb family like domain"/>
    <property type="match status" value="1"/>
</dbReference>
<feature type="domain" description="MDMPI C-terminal" evidence="1">
    <location>
        <begin position="162"/>
        <end position="235"/>
    </location>
</feature>
<dbReference type="SUPFAM" id="SSF55718">
    <property type="entry name" value="SCP-like"/>
    <property type="match status" value="1"/>
</dbReference>
<dbReference type="InterPro" id="IPR034660">
    <property type="entry name" value="DinB/YfiT-like"/>
</dbReference>
<dbReference type="InterPro" id="IPR036527">
    <property type="entry name" value="SCP2_sterol-bd_dom_sf"/>
</dbReference>
<sequence length="247" mass="26700">MTLTPPDFPHDVAAVREATDRLLVSVSKLDDAAIGEPSLLPDWTRGHVLAHLARNADALGNLLTWARTDVRTPMYASAEARERDIERGAGRPPAAQLEDLRESAARFDAAMEALPEARRSFEVEMRNGVVERADRLPLRRLAELELHHVDLGVGHTVDQLSSAFIDRELDFLTAIKFAGHPDVPPLELRADDGRRWRTGRTVTGPDAGAAPLVVTGSATALVGWLTGRGDGSTLDSHGSVLPAVPPL</sequence>
<dbReference type="Gene3D" id="3.30.1050.20">
    <property type="match status" value="1"/>
</dbReference>
<evidence type="ECO:0000259" key="2">
    <source>
        <dbReference type="Pfam" id="PF11716"/>
    </source>
</evidence>
<dbReference type="InterPro" id="IPR017517">
    <property type="entry name" value="Maleyloyr_isom"/>
</dbReference>
<organism evidence="3 4">
    <name type="scientific">Streptomyces lydicus</name>
    <dbReference type="NCBI Taxonomy" id="47763"/>
    <lineage>
        <taxon>Bacteria</taxon>
        <taxon>Bacillati</taxon>
        <taxon>Actinomycetota</taxon>
        <taxon>Actinomycetes</taxon>
        <taxon>Kitasatosporales</taxon>
        <taxon>Streptomycetaceae</taxon>
        <taxon>Streptomyces</taxon>
    </lineage>
</organism>
<proteinExistence type="predicted"/>
<dbReference type="SUPFAM" id="SSF109854">
    <property type="entry name" value="DinB/YfiT-like putative metalloenzymes"/>
    <property type="match status" value="1"/>
</dbReference>
<feature type="domain" description="Mycothiol-dependent maleylpyruvate isomerase metal-binding" evidence="2">
    <location>
        <begin position="15"/>
        <end position="151"/>
    </location>
</feature>
<dbReference type="Pfam" id="PF11716">
    <property type="entry name" value="MDMPI_N"/>
    <property type="match status" value="1"/>
</dbReference>
<dbReference type="Pfam" id="PF07398">
    <property type="entry name" value="MDMPI_C"/>
    <property type="match status" value="1"/>
</dbReference>
<dbReference type="InterPro" id="IPR010872">
    <property type="entry name" value="MDMPI_C-term_domain"/>
</dbReference>
<dbReference type="RefSeq" id="WP_127150313.1">
    <property type="nucleotide sequence ID" value="NZ_CP029042.1"/>
</dbReference>
<name>A0A3Q9K8H4_9ACTN</name>
<keyword evidence="3" id="KW-0413">Isomerase</keyword>
<gene>
    <name evidence="3" type="ORF">DDE74_09990</name>
</gene>
<dbReference type="Proteomes" id="UP000275579">
    <property type="component" value="Chromosome"/>
</dbReference>
<dbReference type="GO" id="GO:0016853">
    <property type="term" value="F:isomerase activity"/>
    <property type="evidence" value="ECO:0007669"/>
    <property type="project" value="UniProtKB-KW"/>
</dbReference>
<dbReference type="AlphaFoldDB" id="A0A3Q9K8H4"/>
<reference evidence="3 4" key="1">
    <citation type="submission" date="2018-04" db="EMBL/GenBank/DDBJ databases">
        <title>Complete genome sequences of Streptomyces lydicus strain WYEC and characterization of antagonistic properties of biological control agents.</title>
        <authorList>
            <person name="Mariita R.M."/>
            <person name="Sello J.K."/>
        </authorList>
    </citation>
    <scope>NUCLEOTIDE SEQUENCE [LARGE SCALE GENOMIC DNA]</scope>
    <source>
        <strain evidence="3 4">WYEC 108</strain>
    </source>
</reference>
<dbReference type="GO" id="GO:0046872">
    <property type="term" value="F:metal ion binding"/>
    <property type="evidence" value="ECO:0007669"/>
    <property type="project" value="InterPro"/>
</dbReference>
<protein>
    <submittedName>
        <fullName evidence="3">Mycothiol maleylpyruvate isomerase</fullName>
    </submittedName>
</protein>
<dbReference type="EMBL" id="CP029042">
    <property type="protein sequence ID" value="AZS71235.1"/>
    <property type="molecule type" value="Genomic_DNA"/>
</dbReference>
<evidence type="ECO:0000313" key="3">
    <source>
        <dbReference type="EMBL" id="AZS71235.1"/>
    </source>
</evidence>
<dbReference type="InterPro" id="IPR024344">
    <property type="entry name" value="MDMPI_metal-binding"/>
</dbReference>
<keyword evidence="3" id="KW-0670">Pyruvate</keyword>
<evidence type="ECO:0000259" key="1">
    <source>
        <dbReference type="Pfam" id="PF07398"/>
    </source>
</evidence>
<accession>A0A3Q9K8H4</accession>
<evidence type="ECO:0000313" key="4">
    <source>
        <dbReference type="Proteomes" id="UP000275579"/>
    </source>
</evidence>
<dbReference type="NCBIfam" id="TIGR03083">
    <property type="entry name" value="maleylpyruvate isomerase family mycothiol-dependent enzyme"/>
    <property type="match status" value="1"/>
</dbReference>